<dbReference type="InterPro" id="IPR014729">
    <property type="entry name" value="Rossmann-like_a/b/a_fold"/>
</dbReference>
<evidence type="ECO:0000313" key="13">
    <source>
        <dbReference type="Proteomes" id="UP000199371"/>
    </source>
</evidence>
<dbReference type="SUPFAM" id="SSF52402">
    <property type="entry name" value="Adenine nucleotide alpha hydrolases-like"/>
    <property type="match status" value="1"/>
</dbReference>
<keyword evidence="8" id="KW-0061">Asparagine biosynthesis</keyword>
<dbReference type="InterPro" id="IPR033738">
    <property type="entry name" value="AsnB_N"/>
</dbReference>
<feature type="domain" description="Glutamine amidotransferase type-2" evidence="11">
    <location>
        <begin position="2"/>
        <end position="214"/>
    </location>
</feature>
<dbReference type="GO" id="GO:0006529">
    <property type="term" value="P:asparagine biosynthetic process"/>
    <property type="evidence" value="ECO:0007669"/>
    <property type="project" value="UniProtKB-KW"/>
</dbReference>
<dbReference type="RefSeq" id="WP_092790897.1">
    <property type="nucleotide sequence ID" value="NZ_FNXF01000003.1"/>
</dbReference>
<keyword evidence="8" id="KW-0028">Amino-acid biosynthesis</keyword>
<dbReference type="NCBIfam" id="TIGR03108">
    <property type="entry name" value="eps_aminotran_1"/>
    <property type="match status" value="1"/>
</dbReference>
<dbReference type="CDD" id="cd00712">
    <property type="entry name" value="AsnB"/>
    <property type="match status" value="1"/>
</dbReference>
<organism evidence="12 13">
    <name type="scientific">Rheinheimera pacifica</name>
    <dbReference type="NCBI Taxonomy" id="173990"/>
    <lineage>
        <taxon>Bacteria</taxon>
        <taxon>Pseudomonadati</taxon>
        <taxon>Pseudomonadota</taxon>
        <taxon>Gammaproteobacteria</taxon>
        <taxon>Chromatiales</taxon>
        <taxon>Chromatiaceae</taxon>
        <taxon>Rheinheimera</taxon>
    </lineage>
</organism>
<evidence type="ECO:0000256" key="4">
    <source>
        <dbReference type="ARBA" id="ARBA00022741"/>
    </source>
</evidence>
<evidence type="ECO:0000256" key="8">
    <source>
        <dbReference type="PIRSR" id="PIRSR001589-1"/>
    </source>
</evidence>
<evidence type="ECO:0000256" key="1">
    <source>
        <dbReference type="ARBA" id="ARBA00005187"/>
    </source>
</evidence>
<dbReference type="InterPro" id="IPR051786">
    <property type="entry name" value="ASN_synthetase/amidase"/>
</dbReference>
<evidence type="ECO:0000256" key="5">
    <source>
        <dbReference type="ARBA" id="ARBA00022840"/>
    </source>
</evidence>
<dbReference type="Proteomes" id="UP000199371">
    <property type="component" value="Unassembled WGS sequence"/>
</dbReference>
<keyword evidence="5 9" id="KW-0067">ATP-binding</keyword>
<dbReference type="InterPro" id="IPR017932">
    <property type="entry name" value="GATase_2_dom"/>
</dbReference>
<dbReference type="PANTHER" id="PTHR43284:SF1">
    <property type="entry name" value="ASPARAGINE SYNTHETASE"/>
    <property type="match status" value="1"/>
</dbReference>
<evidence type="ECO:0000256" key="9">
    <source>
        <dbReference type="PIRSR" id="PIRSR001589-2"/>
    </source>
</evidence>
<keyword evidence="4 9" id="KW-0547">Nucleotide-binding</keyword>
<comment type="catalytic activity">
    <reaction evidence="7">
        <text>L-aspartate + L-glutamine + ATP + H2O = L-asparagine + L-glutamate + AMP + diphosphate + H(+)</text>
        <dbReference type="Rhea" id="RHEA:12228"/>
        <dbReference type="ChEBI" id="CHEBI:15377"/>
        <dbReference type="ChEBI" id="CHEBI:15378"/>
        <dbReference type="ChEBI" id="CHEBI:29985"/>
        <dbReference type="ChEBI" id="CHEBI:29991"/>
        <dbReference type="ChEBI" id="CHEBI:30616"/>
        <dbReference type="ChEBI" id="CHEBI:33019"/>
        <dbReference type="ChEBI" id="CHEBI:58048"/>
        <dbReference type="ChEBI" id="CHEBI:58359"/>
        <dbReference type="ChEBI" id="CHEBI:456215"/>
        <dbReference type="EC" id="6.3.5.4"/>
    </reaction>
</comment>
<accession>A0A1H6KGT0</accession>
<comment type="pathway">
    <text evidence="1">Amino-acid biosynthesis; L-asparagine biosynthesis; L-asparagine from L-aspartate (L-Gln route): step 1/1.</text>
</comment>
<dbReference type="STRING" id="173990.SAMN05660691_00992"/>
<dbReference type="GO" id="GO:0005524">
    <property type="term" value="F:ATP binding"/>
    <property type="evidence" value="ECO:0007669"/>
    <property type="project" value="UniProtKB-KW"/>
</dbReference>
<dbReference type="Pfam" id="PF13537">
    <property type="entry name" value="GATase_7"/>
    <property type="match status" value="1"/>
</dbReference>
<evidence type="ECO:0000313" key="12">
    <source>
        <dbReference type="EMBL" id="SEH71903.1"/>
    </source>
</evidence>
<feature type="binding site" evidence="9">
    <location>
        <position position="100"/>
    </location>
    <ligand>
        <name>L-glutamine</name>
        <dbReference type="ChEBI" id="CHEBI:58359"/>
    </ligand>
</feature>
<protein>
    <recommendedName>
        <fullName evidence="3">asparagine synthase (glutamine-hydrolyzing)</fullName>
        <ecNumber evidence="3">6.3.5.4</ecNumber>
    </recommendedName>
</protein>
<dbReference type="Pfam" id="PF00733">
    <property type="entry name" value="Asn_synthase"/>
    <property type="match status" value="1"/>
</dbReference>
<dbReference type="Gene3D" id="3.60.20.10">
    <property type="entry name" value="Glutamine Phosphoribosylpyrophosphate, subunit 1, domain 1"/>
    <property type="match status" value="1"/>
</dbReference>
<feature type="binding site" evidence="9">
    <location>
        <position position="292"/>
    </location>
    <ligand>
        <name>ATP</name>
        <dbReference type="ChEBI" id="CHEBI:30616"/>
    </ligand>
</feature>
<evidence type="ECO:0000256" key="7">
    <source>
        <dbReference type="ARBA" id="ARBA00048741"/>
    </source>
</evidence>
<dbReference type="GO" id="GO:0004066">
    <property type="term" value="F:asparagine synthase (glutamine-hydrolyzing) activity"/>
    <property type="evidence" value="ECO:0007669"/>
    <property type="project" value="UniProtKB-EC"/>
</dbReference>
<reference evidence="13" key="1">
    <citation type="submission" date="2016-10" db="EMBL/GenBank/DDBJ databases">
        <authorList>
            <person name="Varghese N."/>
            <person name="Submissions S."/>
        </authorList>
    </citation>
    <scope>NUCLEOTIDE SEQUENCE [LARGE SCALE GENOMIC DNA]</scope>
    <source>
        <strain evidence="13">DSM 17616</strain>
    </source>
</reference>
<dbReference type="InterPro" id="IPR029055">
    <property type="entry name" value="Ntn_hydrolases_N"/>
</dbReference>
<evidence type="ECO:0000259" key="11">
    <source>
        <dbReference type="PROSITE" id="PS51278"/>
    </source>
</evidence>
<dbReference type="CDD" id="cd01991">
    <property type="entry name" value="Asn_synthase_B_C"/>
    <property type="match status" value="1"/>
</dbReference>
<feature type="site" description="Important for beta-aspartyl-AMP intermediate formation" evidence="10">
    <location>
        <position position="366"/>
    </location>
</feature>
<feature type="active site" description="For GATase activity" evidence="8">
    <location>
        <position position="2"/>
    </location>
</feature>
<gene>
    <name evidence="12" type="ORF">SAMN05660691_00992</name>
</gene>
<dbReference type="EMBL" id="FNXF01000003">
    <property type="protein sequence ID" value="SEH71903.1"/>
    <property type="molecule type" value="Genomic_DNA"/>
</dbReference>
<keyword evidence="6 8" id="KW-0315">Glutamine amidotransferase</keyword>
<evidence type="ECO:0000256" key="10">
    <source>
        <dbReference type="PIRSR" id="PIRSR001589-3"/>
    </source>
</evidence>
<dbReference type="Gene3D" id="3.40.50.620">
    <property type="entry name" value="HUPs"/>
    <property type="match status" value="2"/>
</dbReference>
<dbReference type="InterPro" id="IPR017539">
    <property type="entry name" value="XrtA_amidotfase"/>
</dbReference>
<dbReference type="OrthoDB" id="9763290at2"/>
<comment type="similarity">
    <text evidence="2">Belongs to the asparagine synthetase family.</text>
</comment>
<keyword evidence="13" id="KW-1185">Reference proteome</keyword>
<evidence type="ECO:0000256" key="3">
    <source>
        <dbReference type="ARBA" id="ARBA00012737"/>
    </source>
</evidence>
<dbReference type="InterPro" id="IPR006426">
    <property type="entry name" value="Asn_synth_AEB"/>
</dbReference>
<dbReference type="InterPro" id="IPR001962">
    <property type="entry name" value="Asn_synthase"/>
</dbReference>
<name>A0A1H6KGT0_9GAMM</name>
<dbReference type="AlphaFoldDB" id="A0A1H6KGT0"/>
<dbReference type="EC" id="6.3.5.4" evidence="3"/>
<dbReference type="GO" id="GO:0005829">
    <property type="term" value="C:cytosol"/>
    <property type="evidence" value="ECO:0007669"/>
    <property type="project" value="TreeGrafter"/>
</dbReference>
<dbReference type="PIRSF" id="PIRSF001589">
    <property type="entry name" value="Asn_synthetase_glu-h"/>
    <property type="match status" value="1"/>
</dbReference>
<sequence length="631" mass="71982">MCGIAGIYQLKTQATPEPLVLAKMNDSQWHRGPDAGDYFFQPTVGLAHRRLSIIDIAGSPQPMQSANAQACIVFNGEIYNYRELRQELLGKGYQFNTNGDTETILNAWLEWGEDCVHHLRGMFAFAIWDSSRHCLFLARDRLGIKPLFYSLLDDGQFIFGSELKVLRNHPDFVTTLRDSTIEDYFSFGYIPEPYTIYQHSYKLAPGHTLLLQHGQAQLSEPKQYWDVPTQWQHAVTEQELSAELITRFREAVDIRLVAEVPLGAFLSGGVDSSAVVAMMAGLQSEPVNTCSIGFDSPQFNETEFARQVATRYNTNHHENIVSQNDFELLDQLADLYDEPYADSSAIPTYRVCQMARQHVTVALSGDGADELFAGYRRYKLHLNEERFRNWLPLAIRKPVFGLLGKIYPKLDWAPRFLRAKTTFQSLAMDTVAGYHNSIAILRQDQRDRLFSTAFKQRLNGYSSLEVFRRYGSKVQHLDPMKIAQYLDMKTYLVGDILTKVDRASMAHSLEVRVPFLDHKFVEWAFTAESGANLRNGVGKYSLKKALEPHLPADVLYRKKMGFAVPLAEWFRGPLQQKLQDKLLSDVMINSGYFNVAELKQLIDDHKRALKDNSAALWTLLMFAAFLERNSK</sequence>
<dbReference type="PANTHER" id="PTHR43284">
    <property type="entry name" value="ASPARAGINE SYNTHETASE (GLUTAMINE-HYDROLYZING)"/>
    <property type="match status" value="1"/>
</dbReference>
<dbReference type="SUPFAM" id="SSF56235">
    <property type="entry name" value="N-terminal nucleophile aminohydrolases (Ntn hydrolases)"/>
    <property type="match status" value="1"/>
</dbReference>
<dbReference type="PROSITE" id="PS51278">
    <property type="entry name" value="GATASE_TYPE_2"/>
    <property type="match status" value="1"/>
</dbReference>
<evidence type="ECO:0000256" key="6">
    <source>
        <dbReference type="ARBA" id="ARBA00022962"/>
    </source>
</evidence>
<proteinExistence type="inferred from homology"/>
<feature type="binding site" evidence="9">
    <location>
        <begin position="364"/>
        <end position="365"/>
    </location>
    <ligand>
        <name>ATP</name>
        <dbReference type="ChEBI" id="CHEBI:30616"/>
    </ligand>
</feature>
<dbReference type="NCBIfam" id="TIGR01536">
    <property type="entry name" value="asn_synth_AEB"/>
    <property type="match status" value="1"/>
</dbReference>
<evidence type="ECO:0000256" key="2">
    <source>
        <dbReference type="ARBA" id="ARBA00005752"/>
    </source>
</evidence>